<organism evidence="1 2">
    <name type="scientific">Callosobruchus maculatus</name>
    <name type="common">Southern cowpea weevil</name>
    <name type="synonym">Pulse bruchid</name>
    <dbReference type="NCBI Taxonomy" id="64391"/>
    <lineage>
        <taxon>Eukaryota</taxon>
        <taxon>Metazoa</taxon>
        <taxon>Ecdysozoa</taxon>
        <taxon>Arthropoda</taxon>
        <taxon>Hexapoda</taxon>
        <taxon>Insecta</taxon>
        <taxon>Pterygota</taxon>
        <taxon>Neoptera</taxon>
        <taxon>Endopterygota</taxon>
        <taxon>Coleoptera</taxon>
        <taxon>Polyphaga</taxon>
        <taxon>Cucujiformia</taxon>
        <taxon>Chrysomeloidea</taxon>
        <taxon>Chrysomelidae</taxon>
        <taxon>Bruchinae</taxon>
        <taxon>Bruchini</taxon>
        <taxon>Callosobruchus</taxon>
    </lineage>
</organism>
<evidence type="ECO:0000313" key="2">
    <source>
        <dbReference type="Proteomes" id="UP000410492"/>
    </source>
</evidence>
<dbReference type="EMBL" id="CAACVG010007447">
    <property type="protein sequence ID" value="VEN45493.1"/>
    <property type="molecule type" value="Genomic_DNA"/>
</dbReference>
<name>A0A653CCQ6_CALMS</name>
<proteinExistence type="predicted"/>
<accession>A0A653CCQ6</accession>
<reference evidence="1 2" key="1">
    <citation type="submission" date="2019-01" db="EMBL/GenBank/DDBJ databases">
        <authorList>
            <person name="Sayadi A."/>
        </authorList>
    </citation>
    <scope>NUCLEOTIDE SEQUENCE [LARGE SCALE GENOMIC DNA]</scope>
</reference>
<evidence type="ECO:0000313" key="1">
    <source>
        <dbReference type="EMBL" id="VEN45493.1"/>
    </source>
</evidence>
<gene>
    <name evidence="1" type="ORF">CALMAC_LOCUS7924</name>
</gene>
<keyword evidence="2" id="KW-1185">Reference proteome</keyword>
<sequence>MIPWPGYQRPYIALLTETEYLDFSYKCKALIISMSDCIVPQRDIEAVSTWSTSNHLELNVNKCYIVSYTRKNNIILFPYSIDLMKKDLNTNECPNNPYNIHE</sequence>
<dbReference type="Proteomes" id="UP000410492">
    <property type="component" value="Unassembled WGS sequence"/>
</dbReference>
<dbReference type="OrthoDB" id="7701049at2759"/>
<evidence type="ECO:0008006" key="3">
    <source>
        <dbReference type="Google" id="ProtNLM"/>
    </source>
</evidence>
<dbReference type="AlphaFoldDB" id="A0A653CCQ6"/>
<protein>
    <recommendedName>
        <fullName evidence="3">Reverse transcriptase domain-containing protein</fullName>
    </recommendedName>
</protein>